<dbReference type="SUPFAM" id="SSF51735">
    <property type="entry name" value="NAD(P)-binding Rossmann-fold domains"/>
    <property type="match status" value="1"/>
</dbReference>
<dbReference type="GO" id="GO:0032787">
    <property type="term" value="P:monocarboxylic acid metabolic process"/>
    <property type="evidence" value="ECO:0007669"/>
    <property type="project" value="UniProtKB-ARBA"/>
</dbReference>
<dbReference type="PRINTS" id="PR00080">
    <property type="entry name" value="SDRFAMILY"/>
</dbReference>
<sequence>MQQTGMAGQLAGRTAVITGGSRGIGRAIALALAGEGANIAFCHLDDDRADQTAAEIAAKGRKVAHRSVDLRDLDQLDAFMVEMKDVFGTPDILVNNAGGSIVMPFTALTRDTYDQVMNLNFRATVFATHAVFEDMLARGSGRIINIASQLGLRGEGAMTLYAAAKAALIGLTRSLAREGAPHGVLVNAIAPGPILTERFLAAPEDKRAAISERLPLQRCGTPEELGATAVLLAGPGGSFYVGACLSPNGGDVMH</sequence>
<accession>A0A5B8CLN7</accession>
<organism evidence="5 6">
    <name type="scientific">Sphingobium fuliginis ATCC 27551</name>
    <dbReference type="NCBI Taxonomy" id="1208342"/>
    <lineage>
        <taxon>Bacteria</taxon>
        <taxon>Pseudomonadati</taxon>
        <taxon>Pseudomonadota</taxon>
        <taxon>Alphaproteobacteria</taxon>
        <taxon>Sphingomonadales</taxon>
        <taxon>Sphingomonadaceae</taxon>
        <taxon>Sphingobium</taxon>
    </lineage>
</organism>
<name>A0A5B8CLN7_SPHSA</name>
<dbReference type="InterPro" id="IPR020904">
    <property type="entry name" value="Sc_DH/Rdtase_CS"/>
</dbReference>
<dbReference type="SMART" id="SM00822">
    <property type="entry name" value="PKS_KR"/>
    <property type="match status" value="1"/>
</dbReference>
<dbReference type="AlphaFoldDB" id="A0A5B8CLN7"/>
<evidence type="ECO:0000313" key="6">
    <source>
        <dbReference type="Proteomes" id="UP000311469"/>
    </source>
</evidence>
<dbReference type="Gene3D" id="3.40.50.720">
    <property type="entry name" value="NAD(P)-binding Rossmann-like Domain"/>
    <property type="match status" value="1"/>
</dbReference>
<dbReference type="PRINTS" id="PR00081">
    <property type="entry name" value="GDHRDH"/>
</dbReference>
<comment type="similarity">
    <text evidence="1 3">Belongs to the short-chain dehydrogenases/reductases (SDR) family.</text>
</comment>
<gene>
    <name evidence="5" type="ORF">FIL70_20675</name>
</gene>
<dbReference type="InterPro" id="IPR036291">
    <property type="entry name" value="NAD(P)-bd_dom_sf"/>
</dbReference>
<evidence type="ECO:0000313" key="5">
    <source>
        <dbReference type="EMBL" id="QDC39610.1"/>
    </source>
</evidence>
<evidence type="ECO:0000256" key="2">
    <source>
        <dbReference type="ARBA" id="ARBA00051383"/>
    </source>
</evidence>
<evidence type="ECO:0000256" key="1">
    <source>
        <dbReference type="ARBA" id="ARBA00006484"/>
    </source>
</evidence>
<dbReference type="InterPro" id="IPR050259">
    <property type="entry name" value="SDR"/>
</dbReference>
<dbReference type="InterPro" id="IPR002347">
    <property type="entry name" value="SDR_fam"/>
</dbReference>
<evidence type="ECO:0000256" key="3">
    <source>
        <dbReference type="RuleBase" id="RU000363"/>
    </source>
</evidence>
<dbReference type="Proteomes" id="UP000311469">
    <property type="component" value="Chromosome cSF2"/>
</dbReference>
<dbReference type="PROSITE" id="PS00061">
    <property type="entry name" value="ADH_SHORT"/>
    <property type="match status" value="1"/>
</dbReference>
<dbReference type="PANTHER" id="PTHR42879:SF2">
    <property type="entry name" value="3-OXOACYL-[ACYL-CARRIER-PROTEIN] REDUCTASE FABG"/>
    <property type="match status" value="1"/>
</dbReference>
<feature type="domain" description="Ketoreductase" evidence="4">
    <location>
        <begin position="13"/>
        <end position="192"/>
    </location>
</feature>
<comment type="catalytic activity">
    <reaction evidence="2">
        <text>2,5-dichlorocyclohexa-2,5-dien-1,4-diol + NAD(+) = 2,5-dichlorohydroquinone + NADH + H(+)</text>
        <dbReference type="Rhea" id="RHEA:15741"/>
        <dbReference type="ChEBI" id="CHEBI:15378"/>
        <dbReference type="ChEBI" id="CHEBI:27545"/>
        <dbReference type="ChEBI" id="CHEBI:28975"/>
        <dbReference type="ChEBI" id="CHEBI:57540"/>
        <dbReference type="ChEBI" id="CHEBI:57945"/>
    </reaction>
</comment>
<dbReference type="KEGG" id="sufl:FIL70_20675"/>
<dbReference type="EMBL" id="CP041017">
    <property type="protein sequence ID" value="QDC39610.1"/>
    <property type="molecule type" value="Genomic_DNA"/>
</dbReference>
<proteinExistence type="inferred from homology"/>
<reference evidence="5 6" key="1">
    <citation type="submission" date="2019-06" db="EMBL/GenBank/DDBJ databases">
        <title>Genome organization and adaptive potential of archetypical organophosphate degarding Sphingobium fuliginis ATCC 27551.</title>
        <authorList>
            <person name="Sarwar A."/>
            <person name="Parthasarathy S."/>
            <person name="Singh C."/>
            <person name="Siddavattam D."/>
        </authorList>
    </citation>
    <scope>NUCLEOTIDE SEQUENCE [LARGE SCALE GENOMIC DNA]</scope>
    <source>
        <strain evidence="5 6">ATCC 27551</strain>
    </source>
</reference>
<dbReference type="FunFam" id="3.40.50.720:FF:000084">
    <property type="entry name" value="Short-chain dehydrogenase reductase"/>
    <property type="match status" value="1"/>
</dbReference>
<protein>
    <submittedName>
        <fullName evidence="5">SDR family NAD(P)-dependent oxidoreductase</fullName>
    </submittedName>
</protein>
<dbReference type="PANTHER" id="PTHR42879">
    <property type="entry name" value="3-OXOACYL-(ACYL-CARRIER-PROTEIN) REDUCTASE"/>
    <property type="match status" value="1"/>
</dbReference>
<dbReference type="InterPro" id="IPR057326">
    <property type="entry name" value="KR_dom"/>
</dbReference>
<dbReference type="Pfam" id="PF00106">
    <property type="entry name" value="adh_short"/>
    <property type="match status" value="1"/>
</dbReference>
<evidence type="ECO:0000259" key="4">
    <source>
        <dbReference type="SMART" id="SM00822"/>
    </source>
</evidence>